<evidence type="ECO:0000313" key="2">
    <source>
        <dbReference type="Proteomes" id="UP001153332"/>
    </source>
</evidence>
<protein>
    <submittedName>
        <fullName evidence="1">Uncharacterized protein</fullName>
    </submittedName>
</protein>
<organism evidence="1 2">
    <name type="scientific">Lasiodiplodia mahajangana</name>
    <dbReference type="NCBI Taxonomy" id="1108764"/>
    <lineage>
        <taxon>Eukaryota</taxon>
        <taxon>Fungi</taxon>
        <taxon>Dikarya</taxon>
        <taxon>Ascomycota</taxon>
        <taxon>Pezizomycotina</taxon>
        <taxon>Dothideomycetes</taxon>
        <taxon>Dothideomycetes incertae sedis</taxon>
        <taxon>Botryosphaeriales</taxon>
        <taxon>Botryosphaeriaceae</taxon>
        <taxon>Lasiodiplodia</taxon>
    </lineage>
</organism>
<proteinExistence type="predicted"/>
<comment type="caution">
    <text evidence="1">The sequence shown here is derived from an EMBL/GenBank/DDBJ whole genome shotgun (WGS) entry which is preliminary data.</text>
</comment>
<reference evidence="1" key="1">
    <citation type="submission" date="2022-12" db="EMBL/GenBank/DDBJ databases">
        <title>Genome Sequence of Lasiodiplodia mahajangana.</title>
        <authorList>
            <person name="Buettner E."/>
        </authorList>
    </citation>
    <scope>NUCLEOTIDE SEQUENCE</scope>
    <source>
        <strain evidence="1">VT137</strain>
    </source>
</reference>
<dbReference type="Proteomes" id="UP001153332">
    <property type="component" value="Unassembled WGS sequence"/>
</dbReference>
<sequence length="1363" mass="150442">MRMVVLESRAPPNTPSQRIPFNGMRALLDLAPPTGNFSVVDGIDTPIKLSDTVGKDPGSPQSSTFTRGLFPNPYFTASMRSRRARKRTYSVDQEVRLIINHFDVCPEVSRNDFLQFVRRDSTKNGITLKTFITSREPFALKAELSGWPSIDLATDINLPKEDETEQSVVIKGQKSSAVSQLPPMELPSTSTDSAKVDDVLALSILSEQQLKRNLSNQEVLLETTHGSLGSYTLEAVLDRVLRSLPDRNKTRLVVTFFLFTTRPLSSKEFAVILFLGSSADNGDSVLLTWDLFGRFERQRAIWFAGVTVNKHGWIHLAHTRLDDMLRTPPPSDQHYLWHEVASTAHYDIAYICLDYLARINVQGEQDLLKQPYISDADFGFISYAVQYWPYHFSLAQSTTEKETMKTLHQKMTEVDLECWSRTVWLLSNPFTRSRNPWESPFVALVSLGYPNILEPSCASDVTSGIGEAARVGNIQLVNSFLEAYDQYQFPPSVLVTIIMAASSSVNEFLAVELIDRLSIEERDKKLLEIGTPVDPEIPYIKGALMTPLYVASLRGHVPTVNILLSYGANVHFKGYLQQKSLLRAAKQGNADIVRCLVEQGQGSINLSTGMITPLGVACVWGRRHVVEKLIELGADTNEPDSSGWLLIFLSARYGQQQIIQILLDRGVDTESSNPKRDGTALLHALREGHVEVCRQLLERGANPSSPPFQSPLLIELIICHPALSEETTVTLAKLLLDFRVNINETNNMTRSSALSLAITNRRFKLAELLLEFNPDINIADRDGKTALLGATKAQAIPLVKTLLDRGADANKLTSAGEIPLHMCQGSPELTQLLVRHTRKTDLPTSQGATQLMIAASRGWTESVKILLEHKANVNAVATMKNQWPGWTPVMFAAYYHFADIVTILAEAGADLKKQDADGDGPLHLIFRSDAPAGTPEFDCLNALMEFQTRIDINQTNEVSQTVLQRCAEIGHLKAVQRLVRAGASFNHKDKFGFTALHEAVWKSQIEVVSYLLERGADPNIAGSDVTQADEPLLWACLCCDYSTAKILIDYGADVNCNPVSGYGTPLMAVLLPSSKNLGGHDELTQHLLELGADININSQYVGSPLAAAAWSSHPEIVRDLLNRGAVHDVEDSLKRKPIHFAAMNGEPNFRIIQEAGAELMETDVLGRSVLHYAAQGGRLQVIRRIFELSPGLDVDTRDIDGWTPLCWVARVSSRLIMEGRSSEPTDMIGVVRHLLGRGADPFVECRIGDEIWTPFRIFCHAGAPEEVTTLLRPRNEADQNTNTTTEATGDPSQQEGKLIEDSCHTSNEGSNTDGSSVSSNSVHSAENENGGSDGGDRDSRSDDGTDDDSDDNDDDVDDDENSD</sequence>
<gene>
    <name evidence="1" type="ORF">O1611_g1820</name>
</gene>
<evidence type="ECO:0000313" key="1">
    <source>
        <dbReference type="EMBL" id="KAJ8131804.1"/>
    </source>
</evidence>
<dbReference type="EMBL" id="JAPUUL010000225">
    <property type="protein sequence ID" value="KAJ8131804.1"/>
    <property type="molecule type" value="Genomic_DNA"/>
</dbReference>
<name>A0ACC2JWN0_9PEZI</name>
<keyword evidence="2" id="KW-1185">Reference proteome</keyword>
<accession>A0ACC2JWN0</accession>